<dbReference type="Proteomes" id="UP000182961">
    <property type="component" value="Unassembled WGS sequence"/>
</dbReference>
<name>A0A1I4X9S5_9FLAO</name>
<dbReference type="InterPro" id="IPR029058">
    <property type="entry name" value="AB_hydrolase_fold"/>
</dbReference>
<keyword evidence="4" id="KW-1185">Reference proteome</keyword>
<reference evidence="4" key="1">
    <citation type="submission" date="2016-10" db="EMBL/GenBank/DDBJ databases">
        <authorList>
            <person name="Varghese N."/>
            <person name="Submissions S."/>
        </authorList>
    </citation>
    <scope>NUCLEOTIDE SEQUENCE [LARGE SCALE GENOMIC DNA]</scope>
    <source>
        <strain evidence="4">DSM 4002</strain>
    </source>
</reference>
<keyword evidence="2" id="KW-0378">Hydrolase</keyword>
<dbReference type="RefSeq" id="WP_024981273.1">
    <property type="nucleotide sequence ID" value="NZ_CBCRUM010000005.1"/>
</dbReference>
<gene>
    <name evidence="3" type="ORF">SAMN05444143_108121</name>
</gene>
<dbReference type="Gene3D" id="3.40.50.1820">
    <property type="entry name" value="alpha/beta hydrolase"/>
    <property type="match status" value="1"/>
</dbReference>
<organism evidence="3 4">
    <name type="scientific">Flavobacterium succinicans</name>
    <dbReference type="NCBI Taxonomy" id="29536"/>
    <lineage>
        <taxon>Bacteria</taxon>
        <taxon>Pseudomonadati</taxon>
        <taxon>Bacteroidota</taxon>
        <taxon>Flavobacteriia</taxon>
        <taxon>Flavobacteriales</taxon>
        <taxon>Flavobacteriaceae</taxon>
        <taxon>Flavobacterium</taxon>
    </lineage>
</organism>
<dbReference type="GO" id="GO:0016788">
    <property type="term" value="F:hydrolase activity, acting on ester bonds"/>
    <property type="evidence" value="ECO:0007669"/>
    <property type="project" value="TreeGrafter"/>
</dbReference>
<dbReference type="InterPro" id="IPR052558">
    <property type="entry name" value="Siderophore_Hydrolase_D"/>
</dbReference>
<protein>
    <recommendedName>
        <fullName evidence="5">Ferri-bacillibactin esterase BesA</fullName>
    </recommendedName>
</protein>
<sequence>MKYSFLVLFFILHFSVQGQTILKQSAPLTIGEVKTISSSILKEERTLNIYLPQNYDATKAYPVIYLLDGSRNEDLLHITGLVQFFNLQFKMPDYILVGIANIDRKKDFTFYTDKKEFQKEFPTTGHSAEFINFIEKELQPFIQSQYKTNGTNYLIGQSLGGLLATEIVLKRPNLFSHYLIVSPSLWWDDESLLTQAPELLSKSSIQSKYIYIAVGKKEHPVMQKDAETLFTILQKAQLKVTKIDFKSMPNDNHATILHQSIYEAFLLLFPFKE</sequence>
<comment type="similarity">
    <text evidence="1">Belongs to the esterase D family.</text>
</comment>
<dbReference type="eggNOG" id="COG2819">
    <property type="taxonomic scope" value="Bacteria"/>
</dbReference>
<dbReference type="AlphaFoldDB" id="A0A1I4X9S5"/>
<accession>A0A1I4X9S5</accession>
<evidence type="ECO:0008006" key="5">
    <source>
        <dbReference type="Google" id="ProtNLM"/>
    </source>
</evidence>
<evidence type="ECO:0000313" key="3">
    <source>
        <dbReference type="EMBL" id="SFN22708.1"/>
    </source>
</evidence>
<dbReference type="Pfam" id="PF00756">
    <property type="entry name" value="Esterase"/>
    <property type="match status" value="1"/>
</dbReference>
<evidence type="ECO:0000313" key="4">
    <source>
        <dbReference type="Proteomes" id="UP000182961"/>
    </source>
</evidence>
<evidence type="ECO:0000256" key="2">
    <source>
        <dbReference type="ARBA" id="ARBA00022801"/>
    </source>
</evidence>
<dbReference type="SUPFAM" id="SSF53474">
    <property type="entry name" value="alpha/beta-Hydrolases"/>
    <property type="match status" value="1"/>
</dbReference>
<proteinExistence type="inferred from homology"/>
<dbReference type="PANTHER" id="PTHR40841">
    <property type="entry name" value="SIDEROPHORE TRIACETYLFUSARININE C ESTERASE"/>
    <property type="match status" value="1"/>
</dbReference>
<evidence type="ECO:0000256" key="1">
    <source>
        <dbReference type="ARBA" id="ARBA00005622"/>
    </source>
</evidence>
<dbReference type="InterPro" id="IPR000801">
    <property type="entry name" value="Esterase-like"/>
</dbReference>
<dbReference type="PANTHER" id="PTHR40841:SF2">
    <property type="entry name" value="SIDEROPHORE-DEGRADING ESTERASE (EUROFUNG)"/>
    <property type="match status" value="1"/>
</dbReference>
<dbReference type="EMBL" id="FOUT01000008">
    <property type="protein sequence ID" value="SFN22708.1"/>
    <property type="molecule type" value="Genomic_DNA"/>
</dbReference>